<feature type="domain" description="Lipoxygenase" evidence="6">
    <location>
        <begin position="155"/>
        <end position="388"/>
    </location>
</feature>
<dbReference type="Gene3D" id="1.20.245.10">
    <property type="entry name" value="Lipoxygenase-1, Domain 5"/>
    <property type="match status" value="1"/>
</dbReference>
<protein>
    <recommendedName>
        <fullName evidence="1">Manganese lipoxygenase</fullName>
    </recommendedName>
</protein>
<evidence type="ECO:0000256" key="4">
    <source>
        <dbReference type="ARBA" id="ARBA00023002"/>
    </source>
</evidence>
<dbReference type="PANTHER" id="PTHR11771">
    <property type="entry name" value="LIPOXYGENASE"/>
    <property type="match status" value="1"/>
</dbReference>
<evidence type="ECO:0000259" key="6">
    <source>
        <dbReference type="PROSITE" id="PS51393"/>
    </source>
</evidence>
<reference evidence="7 8" key="1">
    <citation type="submission" date="2016-03" db="EMBL/GenBank/DDBJ databases">
        <authorList>
            <person name="Ploux O."/>
        </authorList>
    </citation>
    <scope>NUCLEOTIDE SEQUENCE [LARGE SCALE GENOMIC DNA]</scope>
    <source>
        <strain evidence="7 8">UAMH 11012</strain>
    </source>
</reference>
<evidence type="ECO:0000256" key="1">
    <source>
        <dbReference type="ARBA" id="ARBA00021175"/>
    </source>
</evidence>
<dbReference type="OrthoDB" id="407298at2759"/>
<dbReference type="GO" id="GO:0043651">
    <property type="term" value="P:linoleic acid metabolic process"/>
    <property type="evidence" value="ECO:0007669"/>
    <property type="project" value="UniProtKB-ARBA"/>
</dbReference>
<dbReference type="Proteomes" id="UP000184330">
    <property type="component" value="Unassembled WGS sequence"/>
</dbReference>
<evidence type="ECO:0000256" key="3">
    <source>
        <dbReference type="ARBA" id="ARBA00022964"/>
    </source>
</evidence>
<dbReference type="AlphaFoldDB" id="A0A1L7WZU6"/>
<keyword evidence="5" id="KW-0732">Signal</keyword>
<feature type="signal peptide" evidence="5">
    <location>
        <begin position="1"/>
        <end position="21"/>
    </location>
</feature>
<evidence type="ECO:0000313" key="7">
    <source>
        <dbReference type="EMBL" id="CZR58299.1"/>
    </source>
</evidence>
<dbReference type="Gene3D" id="3.10.450.60">
    <property type="match status" value="1"/>
</dbReference>
<dbReference type="GO" id="GO:0034440">
    <property type="term" value="P:lipid oxidation"/>
    <property type="evidence" value="ECO:0007669"/>
    <property type="project" value="InterPro"/>
</dbReference>
<feature type="chain" id="PRO_5012996105" description="Manganese lipoxygenase" evidence="5">
    <location>
        <begin position="22"/>
        <end position="388"/>
    </location>
</feature>
<dbReference type="GO" id="GO:0050584">
    <property type="term" value="F:linoleate 11-lipoxygenase activity"/>
    <property type="evidence" value="ECO:0007669"/>
    <property type="project" value="UniProtKB-ARBA"/>
</dbReference>
<keyword evidence="8" id="KW-1185">Reference proteome</keyword>
<organism evidence="7 8">
    <name type="scientific">Phialocephala subalpina</name>
    <dbReference type="NCBI Taxonomy" id="576137"/>
    <lineage>
        <taxon>Eukaryota</taxon>
        <taxon>Fungi</taxon>
        <taxon>Dikarya</taxon>
        <taxon>Ascomycota</taxon>
        <taxon>Pezizomycotina</taxon>
        <taxon>Leotiomycetes</taxon>
        <taxon>Helotiales</taxon>
        <taxon>Mollisiaceae</taxon>
        <taxon>Phialocephala</taxon>
        <taxon>Phialocephala fortinii species complex</taxon>
    </lineage>
</organism>
<keyword evidence="4" id="KW-0560">Oxidoreductase</keyword>
<keyword evidence="3" id="KW-0223">Dioxygenase</keyword>
<dbReference type="PROSITE" id="PS51393">
    <property type="entry name" value="LIPOXYGENASE_3"/>
    <property type="match status" value="1"/>
</dbReference>
<dbReference type="EMBL" id="FJOG01000011">
    <property type="protein sequence ID" value="CZR58299.1"/>
    <property type="molecule type" value="Genomic_DNA"/>
</dbReference>
<dbReference type="InterPro" id="IPR000907">
    <property type="entry name" value="LipOase"/>
</dbReference>
<evidence type="ECO:0000313" key="8">
    <source>
        <dbReference type="Proteomes" id="UP000184330"/>
    </source>
</evidence>
<dbReference type="STRING" id="576137.A0A1L7WZU6"/>
<dbReference type="InterPro" id="IPR013819">
    <property type="entry name" value="LipOase_C"/>
</dbReference>
<dbReference type="GO" id="GO:0046872">
    <property type="term" value="F:metal ion binding"/>
    <property type="evidence" value="ECO:0007669"/>
    <property type="project" value="UniProtKB-KW"/>
</dbReference>
<accession>A0A1L7WZU6</accession>
<proteinExistence type="predicted"/>
<dbReference type="Pfam" id="PF00305">
    <property type="entry name" value="Lipoxygenase"/>
    <property type="match status" value="1"/>
</dbReference>
<gene>
    <name evidence="7" type="ORF">PAC_08191</name>
</gene>
<dbReference type="InterPro" id="IPR036226">
    <property type="entry name" value="LipOase_C_sf"/>
</dbReference>
<keyword evidence="2" id="KW-0479">Metal-binding</keyword>
<dbReference type="SUPFAM" id="SSF48484">
    <property type="entry name" value="Lipoxigenase"/>
    <property type="match status" value="1"/>
</dbReference>
<evidence type="ECO:0000256" key="2">
    <source>
        <dbReference type="ARBA" id="ARBA00022723"/>
    </source>
</evidence>
<sequence>MLSINFTAVLLALMVVVKALAFPHEVRRSSSLATLPQHAINPATRAQAVALKRQDWVYGPPFLGGPAFPTGPLAGARIQSNVGRFSVEVYANNSQNADLLLVKQAVGVNGGLQLYIPGGDAPGILTNYTEDLLFSMERLSLNPYSVRRVDSNETLPFLVDDVTSIAISGLTLQACTACFYISPSSGNFLPLAIKTNTDVNLVYTSLDTANDWLFAKILFNVNDLFHAQMFHLVASHDIGEIVHQAAMRTLSDQHPIVILLERHSSTSLGKCWPFLNVGAQVLFNPGGLFGQGFHSNSTGAVQFINDQYPTHGAFQGGFLENDLAARGLINSTFGPALNNFPFYDDAKALKSIIKSFMQTFVNTYYASNADMLADAELQAWIAEASGPS</sequence>
<name>A0A1L7WZU6_9HELO</name>
<evidence type="ECO:0000256" key="5">
    <source>
        <dbReference type="SAM" id="SignalP"/>
    </source>
</evidence>